<organism evidence="2 3">
    <name type="scientific">Dioscorea cayennensis subsp. rotundata</name>
    <name type="common">White Guinea yam</name>
    <name type="synonym">Dioscorea rotundata</name>
    <dbReference type="NCBI Taxonomy" id="55577"/>
    <lineage>
        <taxon>Eukaryota</taxon>
        <taxon>Viridiplantae</taxon>
        <taxon>Streptophyta</taxon>
        <taxon>Embryophyta</taxon>
        <taxon>Tracheophyta</taxon>
        <taxon>Spermatophyta</taxon>
        <taxon>Magnoliopsida</taxon>
        <taxon>Liliopsida</taxon>
        <taxon>Dioscoreales</taxon>
        <taxon>Dioscoreaceae</taxon>
        <taxon>Dioscorea</taxon>
    </lineage>
</organism>
<dbReference type="Proteomes" id="UP001515500">
    <property type="component" value="Chromosome 10"/>
</dbReference>
<sequence length="187" mass="21222">MAHGLIQPQPGRQIEDTGNQYLIYLAQRSLLQSFGSEYKMHSLVHSLVMAVTADESLCLSGTDKSSNQHKNEKVSIRHIALISDNMKMAEILLNNLRTLLFIRTTRTNFEYGSLFMKLKCVRVLCLGDKRLRHLPESIGNLKQLRYLDLSHTVVSTVPDELCSLYNLQTLKLSISFSSKPLQNACRI</sequence>
<evidence type="ECO:0000259" key="1">
    <source>
        <dbReference type="Pfam" id="PF23559"/>
    </source>
</evidence>
<gene>
    <name evidence="3" type="primary">LOC120270349</name>
</gene>
<name>A0AB40C1T2_DIOCR</name>
<accession>A0AB40C1T2</accession>
<dbReference type="Pfam" id="PF23559">
    <property type="entry name" value="WHD_DRP"/>
    <property type="match status" value="1"/>
</dbReference>
<dbReference type="GeneID" id="120270349"/>
<dbReference type="Gene3D" id="3.80.10.10">
    <property type="entry name" value="Ribonuclease Inhibitor"/>
    <property type="match status" value="1"/>
</dbReference>
<protein>
    <submittedName>
        <fullName evidence="3">Disease resistance protein RGA3</fullName>
    </submittedName>
</protein>
<proteinExistence type="predicted"/>
<dbReference type="AlphaFoldDB" id="A0AB40C1T2"/>
<dbReference type="PANTHER" id="PTHR36766:SF70">
    <property type="entry name" value="DISEASE RESISTANCE PROTEIN RGA4"/>
    <property type="match status" value="1"/>
</dbReference>
<dbReference type="RefSeq" id="XP_039133284.1">
    <property type="nucleotide sequence ID" value="XM_039277350.1"/>
</dbReference>
<dbReference type="InterPro" id="IPR032675">
    <property type="entry name" value="LRR_dom_sf"/>
</dbReference>
<feature type="domain" description="Disease resistance protein winged helix" evidence="1">
    <location>
        <begin position="1"/>
        <end position="48"/>
    </location>
</feature>
<keyword evidence="2" id="KW-1185">Reference proteome</keyword>
<dbReference type="SUPFAM" id="SSF52058">
    <property type="entry name" value="L domain-like"/>
    <property type="match status" value="1"/>
</dbReference>
<dbReference type="InterPro" id="IPR058922">
    <property type="entry name" value="WHD_DRP"/>
</dbReference>
<reference evidence="3" key="1">
    <citation type="submission" date="2025-08" db="UniProtKB">
        <authorList>
            <consortium name="RefSeq"/>
        </authorList>
    </citation>
    <scope>IDENTIFICATION</scope>
</reference>
<evidence type="ECO:0000313" key="3">
    <source>
        <dbReference type="RefSeq" id="XP_039133284.1"/>
    </source>
</evidence>
<dbReference type="PANTHER" id="PTHR36766">
    <property type="entry name" value="PLANT BROAD-SPECTRUM MILDEW RESISTANCE PROTEIN RPW8"/>
    <property type="match status" value="1"/>
</dbReference>
<evidence type="ECO:0000313" key="2">
    <source>
        <dbReference type="Proteomes" id="UP001515500"/>
    </source>
</evidence>